<dbReference type="PRINTS" id="PR00937">
    <property type="entry name" value="TBOX"/>
</dbReference>
<dbReference type="GO" id="GO:0045893">
    <property type="term" value="P:positive regulation of DNA-templated transcription"/>
    <property type="evidence" value="ECO:0007669"/>
    <property type="project" value="InterPro"/>
</dbReference>
<feature type="region of interest" description="Disordered" evidence="8">
    <location>
        <begin position="630"/>
        <end position="658"/>
    </location>
</feature>
<keyword evidence="4 7" id="KW-0238">DNA-binding</keyword>
<comment type="caution">
    <text evidence="10">The sequence shown here is derived from an EMBL/GenBank/DDBJ whole genome shotgun (WGS) entry which is preliminary data.</text>
</comment>
<keyword evidence="6 7" id="KW-0539">Nucleus</keyword>
<dbReference type="GO" id="GO:0000785">
    <property type="term" value="C:chromatin"/>
    <property type="evidence" value="ECO:0007669"/>
    <property type="project" value="TreeGrafter"/>
</dbReference>
<dbReference type="EMBL" id="JAPWDV010000004">
    <property type="protein sequence ID" value="KAJ6215596.1"/>
    <property type="molecule type" value="Genomic_DNA"/>
</dbReference>
<dbReference type="CDD" id="cd20192">
    <property type="entry name" value="T-box_TBXT_TBX19-like"/>
    <property type="match status" value="1"/>
</dbReference>
<dbReference type="InterPro" id="IPR002070">
    <property type="entry name" value="TF_Brachyury"/>
</dbReference>
<gene>
    <name evidence="10" type="ORF">RDWZM_010096</name>
</gene>
<feature type="compositionally biased region" description="Low complexity" evidence="8">
    <location>
        <begin position="500"/>
        <end position="515"/>
    </location>
</feature>
<dbReference type="GO" id="GO:0003007">
    <property type="term" value="P:heart morphogenesis"/>
    <property type="evidence" value="ECO:0007669"/>
    <property type="project" value="TreeGrafter"/>
</dbReference>
<sequence length="693" mass="77615">MIQLGCLNSQTTSTTSATTTTTTTLDDRIVANHNYLNSISSIPMQSYHHHHHHNFTLNSSAMCLPSSTHHNVANIDPLIAINHPFGTGTSTEAIISSHHHYHRSKSPSIDSGTGYHQHHNVPTFQQQQSADSIPYQHEEYANDTSNHPPPPPPTNNGEQQSIMEQTANSNNNNNQSINVEKTSIHSNSIGKSVNVQLLDLEIWKRFCEVNNEMIVTKSGRRMFPLIRCQVEGLEPRAMYSIALEFVQLGTHRWKYLNGSWVAGGKSEPPPQQPQTFYMHPDSPNFGAHWMKEIVSFTKVKLTNKPTVQSGQVVLNSLHKYQPRIHIVRIDSQSNPLEPKLNDALCALKSCSDSFRRSMITSSSSTPTTTTTTRSDTTSPSLDEDSITNNTYYAQYQQQQQQQQQYHHHHQTQCDYSSSSLSMAANVINENYHQRTDGFVCDSHILSYTFGETQFIAVTAYQNEDVTQLKIKYNPFAKAFQDMREKPSNQGQTIGGPQYGSNTNSSNNNNNESLTSGHQDKASSSELMSGTQQQQPQPPPPSQPPATSSESATTSSSSFNSELYATESSVIHVNNTIEKNALNRLLSNNIIEQSSSSSSNEFVLVGSRSCELKRPLMDEHDQCSERYETNVNDGANEIKEEEDEEDEENEEVEGNQNHESINVKIKSNKINNGKMIKYKHKANETIRNIDLINS</sequence>
<feature type="domain" description="T-box" evidence="9">
    <location>
        <begin position="197"/>
        <end position="481"/>
    </location>
</feature>
<evidence type="ECO:0000256" key="7">
    <source>
        <dbReference type="PROSITE-ProRule" id="PRU00201"/>
    </source>
</evidence>
<dbReference type="SUPFAM" id="SSF49417">
    <property type="entry name" value="p53-like transcription factors"/>
    <property type="match status" value="2"/>
</dbReference>
<dbReference type="InterPro" id="IPR046360">
    <property type="entry name" value="T-box_DNA-bd"/>
</dbReference>
<feature type="compositionally biased region" description="Polar residues" evidence="8">
    <location>
        <begin position="1"/>
        <end position="10"/>
    </location>
</feature>
<dbReference type="AlphaFoldDB" id="A0A9Q0LYN5"/>
<feature type="region of interest" description="Disordered" evidence="8">
    <location>
        <begin position="1"/>
        <end position="20"/>
    </location>
</feature>
<comment type="subcellular location">
    <subcellularLocation>
        <location evidence="1 7">Nucleus</location>
    </subcellularLocation>
</comment>
<protein>
    <recommendedName>
        <fullName evidence="9">T-box domain-containing protein</fullName>
    </recommendedName>
</protein>
<dbReference type="Proteomes" id="UP001142055">
    <property type="component" value="Chromosome 4"/>
</dbReference>
<dbReference type="InterPro" id="IPR001699">
    <property type="entry name" value="TF_T-box"/>
</dbReference>
<dbReference type="PROSITE" id="PS01283">
    <property type="entry name" value="TBOX_1"/>
    <property type="match status" value="1"/>
</dbReference>
<dbReference type="InterPro" id="IPR008967">
    <property type="entry name" value="p53-like_TF_DNA-bd_sf"/>
</dbReference>
<dbReference type="PROSITE" id="PS50252">
    <property type="entry name" value="TBOX_3"/>
    <property type="match status" value="1"/>
</dbReference>
<feature type="region of interest" description="Disordered" evidence="8">
    <location>
        <begin position="140"/>
        <end position="159"/>
    </location>
</feature>
<dbReference type="GO" id="GO:0001708">
    <property type="term" value="P:cell fate specification"/>
    <property type="evidence" value="ECO:0007669"/>
    <property type="project" value="TreeGrafter"/>
</dbReference>
<evidence type="ECO:0000313" key="11">
    <source>
        <dbReference type="Proteomes" id="UP001142055"/>
    </source>
</evidence>
<comment type="caution">
    <text evidence="7">Lacks conserved residue(s) required for the propagation of feature annotation.</text>
</comment>
<evidence type="ECO:0000256" key="5">
    <source>
        <dbReference type="ARBA" id="ARBA00023163"/>
    </source>
</evidence>
<dbReference type="Gene3D" id="2.60.40.820">
    <property type="entry name" value="Transcription factor, T-box"/>
    <property type="match status" value="2"/>
</dbReference>
<feature type="compositionally biased region" description="Low complexity" evidence="8">
    <location>
        <begin position="11"/>
        <end position="20"/>
    </location>
</feature>
<keyword evidence="11" id="KW-1185">Reference proteome</keyword>
<dbReference type="PRINTS" id="PR00938">
    <property type="entry name" value="BRACHYURY"/>
</dbReference>
<keyword evidence="2" id="KW-0217">Developmental protein</keyword>
<evidence type="ECO:0000256" key="6">
    <source>
        <dbReference type="ARBA" id="ARBA00023242"/>
    </source>
</evidence>
<dbReference type="PANTHER" id="PTHR11267">
    <property type="entry name" value="T-BOX PROTEIN-RELATED"/>
    <property type="match status" value="1"/>
</dbReference>
<evidence type="ECO:0000256" key="3">
    <source>
        <dbReference type="ARBA" id="ARBA00023015"/>
    </source>
</evidence>
<dbReference type="GO" id="GO:0000981">
    <property type="term" value="F:DNA-binding transcription factor activity, RNA polymerase II-specific"/>
    <property type="evidence" value="ECO:0007669"/>
    <property type="project" value="TreeGrafter"/>
</dbReference>
<dbReference type="GO" id="GO:0001707">
    <property type="term" value="P:mesoderm formation"/>
    <property type="evidence" value="ECO:0007669"/>
    <property type="project" value="TreeGrafter"/>
</dbReference>
<evidence type="ECO:0000256" key="2">
    <source>
        <dbReference type="ARBA" id="ARBA00022473"/>
    </source>
</evidence>
<keyword evidence="3" id="KW-0805">Transcription regulation</keyword>
<name>A0A9Q0LYN5_BLOTA</name>
<evidence type="ECO:0000313" key="10">
    <source>
        <dbReference type="EMBL" id="KAJ6215596.1"/>
    </source>
</evidence>
<feature type="compositionally biased region" description="Acidic residues" evidence="8">
    <location>
        <begin position="638"/>
        <end position="652"/>
    </location>
</feature>
<accession>A0A9Q0LYN5</accession>
<feature type="compositionally biased region" description="Low complexity" evidence="8">
    <location>
        <begin position="544"/>
        <end position="557"/>
    </location>
</feature>
<dbReference type="PANTHER" id="PTHR11267:SF106">
    <property type="entry name" value="T-RELATED PROTEIN"/>
    <property type="match status" value="1"/>
</dbReference>
<feature type="region of interest" description="Disordered" evidence="8">
    <location>
        <begin position="97"/>
        <end position="119"/>
    </location>
</feature>
<feature type="region of interest" description="Disordered" evidence="8">
    <location>
        <begin position="358"/>
        <end position="385"/>
    </location>
</feature>
<dbReference type="GO" id="GO:0000978">
    <property type="term" value="F:RNA polymerase II cis-regulatory region sequence-specific DNA binding"/>
    <property type="evidence" value="ECO:0007669"/>
    <property type="project" value="InterPro"/>
</dbReference>
<evidence type="ECO:0000256" key="8">
    <source>
        <dbReference type="SAM" id="MobiDB-lite"/>
    </source>
</evidence>
<evidence type="ECO:0000256" key="4">
    <source>
        <dbReference type="ARBA" id="ARBA00023125"/>
    </source>
</evidence>
<keyword evidence="5" id="KW-0804">Transcription</keyword>
<dbReference type="GO" id="GO:0005634">
    <property type="term" value="C:nucleus"/>
    <property type="evidence" value="ECO:0007669"/>
    <property type="project" value="UniProtKB-SubCell"/>
</dbReference>
<dbReference type="SMART" id="SM00425">
    <property type="entry name" value="TBOX"/>
    <property type="match status" value="1"/>
</dbReference>
<organism evidence="10 11">
    <name type="scientific">Blomia tropicalis</name>
    <name type="common">Mite</name>
    <dbReference type="NCBI Taxonomy" id="40697"/>
    <lineage>
        <taxon>Eukaryota</taxon>
        <taxon>Metazoa</taxon>
        <taxon>Ecdysozoa</taxon>
        <taxon>Arthropoda</taxon>
        <taxon>Chelicerata</taxon>
        <taxon>Arachnida</taxon>
        <taxon>Acari</taxon>
        <taxon>Acariformes</taxon>
        <taxon>Sarcoptiformes</taxon>
        <taxon>Astigmata</taxon>
        <taxon>Glycyphagoidea</taxon>
        <taxon>Echimyopodidae</taxon>
        <taxon>Blomia</taxon>
    </lineage>
</organism>
<dbReference type="PROSITE" id="PS01264">
    <property type="entry name" value="TBOX_2"/>
    <property type="match status" value="1"/>
</dbReference>
<dbReference type="Pfam" id="PF00907">
    <property type="entry name" value="T-box"/>
    <property type="match status" value="2"/>
</dbReference>
<feature type="region of interest" description="Disordered" evidence="8">
    <location>
        <begin position="484"/>
        <end position="559"/>
    </location>
</feature>
<dbReference type="InterPro" id="IPR018186">
    <property type="entry name" value="TF_T-box_CS"/>
</dbReference>
<proteinExistence type="predicted"/>
<dbReference type="InterPro" id="IPR036960">
    <property type="entry name" value="T-box_sf"/>
</dbReference>
<evidence type="ECO:0000259" key="9">
    <source>
        <dbReference type="PROSITE" id="PS50252"/>
    </source>
</evidence>
<feature type="compositionally biased region" description="Low complexity" evidence="8">
    <location>
        <begin position="358"/>
        <end position="380"/>
    </location>
</feature>
<evidence type="ECO:0000256" key="1">
    <source>
        <dbReference type="ARBA" id="ARBA00004123"/>
    </source>
</evidence>
<reference evidence="10" key="1">
    <citation type="submission" date="2022-12" db="EMBL/GenBank/DDBJ databases">
        <title>Genome assemblies of Blomia tropicalis.</title>
        <authorList>
            <person name="Cui Y."/>
        </authorList>
    </citation>
    <scope>NUCLEOTIDE SEQUENCE</scope>
    <source>
        <tissue evidence="10">Adult mites</tissue>
    </source>
</reference>